<gene>
    <name evidence="1" type="ORF">MFIFM68171_09711</name>
</gene>
<comment type="caution">
    <text evidence="1">The sequence shown here is derived from an EMBL/GenBank/DDBJ whole genome shotgun (WGS) entry which is preliminary data.</text>
</comment>
<keyword evidence="2" id="KW-1185">Reference proteome</keyword>
<reference evidence="1 2" key="1">
    <citation type="submission" date="2024-09" db="EMBL/GenBank/DDBJ databases">
        <title>Itraconazole resistance in Madurella fahalii resulting from another homologue of gene encoding cytochrome P450 14-alpha sterol demethylase (CYP51).</title>
        <authorList>
            <person name="Yoshioka I."/>
            <person name="Fahal A.H."/>
            <person name="Kaneko S."/>
            <person name="Yaguchi T."/>
        </authorList>
    </citation>
    <scope>NUCLEOTIDE SEQUENCE [LARGE SCALE GENOMIC DNA]</scope>
    <source>
        <strain evidence="1 2">IFM 68171</strain>
    </source>
</reference>
<sequence>MLPIYWDGKTQQGEVRGPLDQMRDICFRLRKGDVAAATAVVCHAWGEKMHLRCAKKITSKDPITSPAGRRSMPTSAQALGGFLEEQRIVLRTLFSKFPARAKAFSSRHYLRTRGNVIARARMRDEDALKLVLQDLVAEPVTMIVEHLQERRQGGV</sequence>
<name>A0ABQ0GP35_9PEZI</name>
<protein>
    <submittedName>
        <fullName evidence="1">Uncharacterized protein</fullName>
    </submittedName>
</protein>
<dbReference type="GeneID" id="98180453"/>
<evidence type="ECO:0000313" key="2">
    <source>
        <dbReference type="Proteomes" id="UP001628179"/>
    </source>
</evidence>
<proteinExistence type="predicted"/>
<accession>A0ABQ0GP35</accession>
<organism evidence="1 2">
    <name type="scientific">Madurella fahalii</name>
    <dbReference type="NCBI Taxonomy" id="1157608"/>
    <lineage>
        <taxon>Eukaryota</taxon>
        <taxon>Fungi</taxon>
        <taxon>Dikarya</taxon>
        <taxon>Ascomycota</taxon>
        <taxon>Pezizomycotina</taxon>
        <taxon>Sordariomycetes</taxon>
        <taxon>Sordariomycetidae</taxon>
        <taxon>Sordariales</taxon>
        <taxon>Sordariales incertae sedis</taxon>
        <taxon>Madurella</taxon>
    </lineage>
</organism>
<dbReference type="Proteomes" id="UP001628179">
    <property type="component" value="Unassembled WGS sequence"/>
</dbReference>
<dbReference type="RefSeq" id="XP_070921231.1">
    <property type="nucleotide sequence ID" value="XM_071065130.1"/>
</dbReference>
<dbReference type="EMBL" id="BAAFSV010000005">
    <property type="protein sequence ID" value="GAB1319501.1"/>
    <property type="molecule type" value="Genomic_DNA"/>
</dbReference>
<evidence type="ECO:0000313" key="1">
    <source>
        <dbReference type="EMBL" id="GAB1319501.1"/>
    </source>
</evidence>